<dbReference type="InterPro" id="IPR051167">
    <property type="entry name" value="Prolyl_oligopep/macrocyclase"/>
</dbReference>
<dbReference type="Pfam" id="PF02897">
    <property type="entry name" value="Peptidase_S9_N"/>
    <property type="match status" value="1"/>
</dbReference>
<dbReference type="InterPro" id="IPR023302">
    <property type="entry name" value="Pept_S9A_N"/>
</dbReference>
<name>A0ABD2Q9V2_9PLAT</name>
<evidence type="ECO:0000259" key="1">
    <source>
        <dbReference type="Pfam" id="PF02897"/>
    </source>
</evidence>
<organism evidence="2 3">
    <name type="scientific">Cichlidogyrus casuarinus</name>
    <dbReference type="NCBI Taxonomy" id="1844966"/>
    <lineage>
        <taxon>Eukaryota</taxon>
        <taxon>Metazoa</taxon>
        <taxon>Spiralia</taxon>
        <taxon>Lophotrochozoa</taxon>
        <taxon>Platyhelminthes</taxon>
        <taxon>Monogenea</taxon>
        <taxon>Monopisthocotylea</taxon>
        <taxon>Dactylogyridea</taxon>
        <taxon>Ancyrocephalidae</taxon>
        <taxon>Cichlidogyrus</taxon>
    </lineage>
</organism>
<dbReference type="Proteomes" id="UP001626550">
    <property type="component" value="Unassembled WGS sequence"/>
</dbReference>
<accession>A0ABD2Q9V2</accession>
<feature type="domain" description="Peptidase S9A N-terminal" evidence="1">
    <location>
        <begin position="4"/>
        <end position="242"/>
    </location>
</feature>
<gene>
    <name evidence="2" type="ORF">Ciccas_005053</name>
</gene>
<reference evidence="2 3" key="1">
    <citation type="submission" date="2024-11" db="EMBL/GenBank/DDBJ databases">
        <title>Adaptive evolution of stress response genes in parasites aligns with host niche diversity.</title>
        <authorList>
            <person name="Hahn C."/>
            <person name="Resl P."/>
        </authorList>
    </citation>
    <scope>NUCLEOTIDE SEQUENCE [LARGE SCALE GENOMIC DNA]</scope>
    <source>
        <strain evidence="2">EGGRZ-B1_66</strain>
        <tissue evidence="2">Body</tissue>
    </source>
</reference>
<dbReference type="PANTHER" id="PTHR42881:SF2">
    <property type="entry name" value="PROLYL ENDOPEPTIDASE"/>
    <property type="match status" value="1"/>
</dbReference>
<evidence type="ECO:0000313" key="2">
    <source>
        <dbReference type="EMBL" id="KAL3316309.1"/>
    </source>
</evidence>
<keyword evidence="3" id="KW-1185">Reference proteome</keyword>
<protein>
    <recommendedName>
        <fullName evidence="1">Peptidase S9A N-terminal domain-containing protein</fullName>
    </recommendedName>
</protein>
<dbReference type="EMBL" id="JBJKFK010000563">
    <property type="protein sequence ID" value="KAL3316309.1"/>
    <property type="molecule type" value="Genomic_DNA"/>
</dbReference>
<sequence length="259" mass="29113">MDASVLYAQEGEAGEAKALIDPNALSKNGTISLMSESISRDGDKIAYMLSSAGSDWGTIKFKDIRTGEEHTDVLKHVKFSCLEWSHDGKGVFYNWYPDSNDASADDGTETTSNSNQKLRYHELGTSQSDDPIVLEKPDQPSWLIGIDISICGRYGIVYFSQSCDPKCAVYYIDFSTINYEIKGQLQLEPLFTEFDAAYHYITNENDTFYFITDFEAPLKRLVCFDLKNPAKASWKDILPHDPKLGALLKSHLVTLQVFK</sequence>
<evidence type="ECO:0000313" key="3">
    <source>
        <dbReference type="Proteomes" id="UP001626550"/>
    </source>
</evidence>
<proteinExistence type="predicted"/>
<dbReference type="Gene3D" id="2.130.10.120">
    <property type="entry name" value="Prolyl oligopeptidase, N-terminal domain"/>
    <property type="match status" value="1"/>
</dbReference>
<comment type="caution">
    <text evidence="2">The sequence shown here is derived from an EMBL/GenBank/DDBJ whole genome shotgun (WGS) entry which is preliminary data.</text>
</comment>
<dbReference type="AlphaFoldDB" id="A0ABD2Q9V2"/>
<dbReference type="PANTHER" id="PTHR42881">
    <property type="entry name" value="PROLYL ENDOPEPTIDASE"/>
    <property type="match status" value="1"/>
</dbReference>
<dbReference type="SUPFAM" id="SSF50993">
    <property type="entry name" value="Peptidase/esterase 'gauge' domain"/>
    <property type="match status" value="1"/>
</dbReference>